<dbReference type="EMBL" id="CP036200">
    <property type="protein sequence ID" value="QBF81540.1"/>
    <property type="molecule type" value="Genomic_DNA"/>
</dbReference>
<dbReference type="AlphaFoldDB" id="A0A411PDT7"/>
<keyword evidence="6" id="KW-1185">Reference proteome</keyword>
<dbReference type="PANTHER" id="PTHR11236:SF50">
    <property type="entry name" value="AMINODEOXYCHORISMATE SYNTHASE COMPONENT 1"/>
    <property type="match status" value="1"/>
</dbReference>
<dbReference type="Pfam" id="PF00425">
    <property type="entry name" value="Chorismate_bind"/>
    <property type="match status" value="1"/>
</dbReference>
<keyword evidence="2 5" id="KW-0808">Transferase</keyword>
<feature type="domain" description="Chorismate-utilising enzyme C-terminal" evidence="3">
    <location>
        <begin position="224"/>
        <end position="477"/>
    </location>
</feature>
<feature type="domain" description="Anthranilate synthase component I N-terminal" evidence="4">
    <location>
        <begin position="20"/>
        <end position="170"/>
    </location>
</feature>
<dbReference type="KEGG" id="smai:EXU30_01605"/>
<keyword evidence="5" id="KW-0032">Aminotransferase</keyword>
<dbReference type="OrthoDB" id="9803598at2"/>
<organism evidence="5 6">
    <name type="scientific">Shewanella maritima</name>
    <dbReference type="NCBI Taxonomy" id="2520507"/>
    <lineage>
        <taxon>Bacteria</taxon>
        <taxon>Pseudomonadati</taxon>
        <taxon>Pseudomonadota</taxon>
        <taxon>Gammaproteobacteria</taxon>
        <taxon>Alteromonadales</taxon>
        <taxon>Shewanellaceae</taxon>
        <taxon>Shewanella</taxon>
    </lineage>
</organism>
<evidence type="ECO:0000259" key="3">
    <source>
        <dbReference type="Pfam" id="PF00425"/>
    </source>
</evidence>
<evidence type="ECO:0000259" key="4">
    <source>
        <dbReference type="Pfam" id="PF04715"/>
    </source>
</evidence>
<dbReference type="GO" id="GO:0046820">
    <property type="term" value="F:4-amino-4-deoxychorismate synthase activity"/>
    <property type="evidence" value="ECO:0007669"/>
    <property type="project" value="UniProtKB-EC"/>
</dbReference>
<sequence>MSARSNHTLAIRELDWQLDTKTVFGLFAAKPWSMLLDSGFSDHIDARYDIIAIDPIATLTANSGSAADSYSNQFTALSDVIAYELADAIKQQTQSCNAFDALDVVKQQLYPKSSDTHLPFSSGALGAFNYDLGRQLEKLPATAADDISLPAMNVGFYDFVLLFDYANSQWLACHYQGETALEQKLAEIEQLITAAESNSDSFTHSLVNKAEFKLYKGWQTQISRDEYLAKFDQVQEYLLSGDCYQINLTQRFEAKYQGDEWQAYCTLTAANKAPFSAFMRLPEHCILSISPERFIQVNQHQIQTKPIKGTLPRGATPEQDALLAAQLKLSEKDRAENLMIVDLLRNDVSRVAAPGSVAVPKLFDVESFPAVHHLVSTVTATIDKGKSCVDVLKATFPGGSITGAPKIRAMEIIEELEPSRRSMYCGSIGYISQDNKMDTSITIRTLVTDKQNIYCWAGGGIVADSKGDAEYQESFDKVSKILPVLDNGTL</sequence>
<name>A0A411PDT7_9GAMM</name>
<dbReference type="EC" id="2.6.1.85" evidence="1"/>
<dbReference type="SUPFAM" id="SSF56322">
    <property type="entry name" value="ADC synthase"/>
    <property type="match status" value="1"/>
</dbReference>
<evidence type="ECO:0000256" key="2">
    <source>
        <dbReference type="ARBA" id="ARBA00022679"/>
    </source>
</evidence>
<dbReference type="Gene3D" id="3.60.120.10">
    <property type="entry name" value="Anthranilate synthase"/>
    <property type="match status" value="1"/>
</dbReference>
<dbReference type="PANTHER" id="PTHR11236">
    <property type="entry name" value="AMINOBENZOATE/ANTHRANILATE SYNTHASE"/>
    <property type="match status" value="1"/>
</dbReference>
<gene>
    <name evidence="5" type="primary">pabB</name>
    <name evidence="5" type="ORF">EXU30_01605</name>
</gene>
<evidence type="ECO:0000313" key="5">
    <source>
        <dbReference type="EMBL" id="QBF81540.1"/>
    </source>
</evidence>
<dbReference type="GO" id="GO:0009396">
    <property type="term" value="P:folic acid-containing compound biosynthetic process"/>
    <property type="evidence" value="ECO:0007669"/>
    <property type="project" value="InterPro"/>
</dbReference>
<dbReference type="NCBIfam" id="TIGR00553">
    <property type="entry name" value="pabB"/>
    <property type="match status" value="1"/>
</dbReference>
<reference evidence="5 6" key="1">
    <citation type="submission" date="2019-02" db="EMBL/GenBank/DDBJ databases">
        <title>Shewanella sp. D4-2 isolated from Dokdo Island.</title>
        <authorList>
            <person name="Baek K."/>
        </authorList>
    </citation>
    <scope>NUCLEOTIDE SEQUENCE [LARGE SCALE GENOMIC DNA]</scope>
    <source>
        <strain evidence="5 6">D4-2</strain>
    </source>
</reference>
<dbReference type="InterPro" id="IPR019999">
    <property type="entry name" value="Anth_synth_I-like"/>
</dbReference>
<dbReference type="PRINTS" id="PR00095">
    <property type="entry name" value="ANTSNTHASEI"/>
</dbReference>
<evidence type="ECO:0000256" key="1">
    <source>
        <dbReference type="ARBA" id="ARBA00013139"/>
    </source>
</evidence>
<dbReference type="GO" id="GO:0000162">
    <property type="term" value="P:L-tryptophan biosynthetic process"/>
    <property type="evidence" value="ECO:0007669"/>
    <property type="project" value="TreeGrafter"/>
</dbReference>
<dbReference type="InterPro" id="IPR005802">
    <property type="entry name" value="ADC_synth_comp_1"/>
</dbReference>
<dbReference type="Proteomes" id="UP000291106">
    <property type="component" value="Chromosome"/>
</dbReference>
<proteinExistence type="predicted"/>
<protein>
    <recommendedName>
        <fullName evidence="1">aminodeoxychorismate synthase</fullName>
        <ecNumber evidence="1">2.6.1.85</ecNumber>
    </recommendedName>
</protein>
<dbReference type="InterPro" id="IPR015890">
    <property type="entry name" value="Chorismate_C"/>
</dbReference>
<dbReference type="InterPro" id="IPR006805">
    <property type="entry name" value="Anth_synth_I_N"/>
</dbReference>
<evidence type="ECO:0000313" key="6">
    <source>
        <dbReference type="Proteomes" id="UP000291106"/>
    </source>
</evidence>
<dbReference type="InterPro" id="IPR005801">
    <property type="entry name" value="ADC_synthase"/>
</dbReference>
<accession>A0A411PDT7</accession>
<dbReference type="Pfam" id="PF04715">
    <property type="entry name" value="Anth_synt_I_N"/>
    <property type="match status" value="1"/>
</dbReference>
<dbReference type="RefSeq" id="WP_130597514.1">
    <property type="nucleotide sequence ID" value="NZ_CP036200.1"/>
</dbReference>